<sequence length="394" mass="41833">MSEPILVLNCGSSSIKFALFDPGLDPLPRVPMWSGRLEGIGSSSARLVAGGAPPVAVALDAQQPYASALQRVRSCVEQRTRGLPPAAVAHRVVHGGSKYDAPLRIDAAVLADLREYVALAPLHQPYALQAIEVLQAELPGVPQVACFDTAFHRTLPQVEQMLPLPHALWERGIRRYGFHGLSYEYMAIALAERHGDAARGRTIVAHLGSGASLCAMHGLRSVATTMGFSAVDGLMMGTRCGSLDPGVLLHLMEVEGYDARRLSQLLYHESGLLGVSGLSSSPQPLLAAEATDARARAALELYVRRVVREIGGLAAALGGLDMLAFTAGIGEHSAPLRERICGALGWLGLQVDDAANRADAATISKPGSRVRVVVEPTNEEWVMASHALNLVHPA</sequence>
<dbReference type="InterPro" id="IPR023865">
    <property type="entry name" value="Aliphatic_acid_kinase_CS"/>
</dbReference>
<evidence type="ECO:0000256" key="6">
    <source>
        <dbReference type="ARBA" id="ARBA00022777"/>
    </source>
</evidence>
<dbReference type="UniPathway" id="UPA00340">
    <property type="reaction ID" value="UER00458"/>
</dbReference>
<evidence type="ECO:0000256" key="2">
    <source>
        <dbReference type="ARBA" id="ARBA00022490"/>
    </source>
</evidence>
<accession>A0A4Q7VN95</accession>
<feature type="binding site" evidence="9">
    <location>
        <position position="91"/>
    </location>
    <ligand>
        <name>substrate</name>
    </ligand>
</feature>
<dbReference type="SUPFAM" id="SSF53067">
    <property type="entry name" value="Actin-like ATPase domain"/>
    <property type="match status" value="2"/>
</dbReference>
<dbReference type="Gene3D" id="3.30.420.40">
    <property type="match status" value="2"/>
</dbReference>
<dbReference type="HAMAP" id="MF_00020">
    <property type="entry name" value="Acetate_kinase"/>
    <property type="match status" value="1"/>
</dbReference>
<evidence type="ECO:0000313" key="12">
    <source>
        <dbReference type="Proteomes" id="UP000293671"/>
    </source>
</evidence>
<comment type="function">
    <text evidence="9">Catalyzes the formation of acetyl phosphate from acetate and ATP. Can also catalyze the reverse reaction.</text>
</comment>
<dbReference type="GO" id="GO:0006085">
    <property type="term" value="P:acetyl-CoA biosynthetic process"/>
    <property type="evidence" value="ECO:0007669"/>
    <property type="project" value="UniProtKB-UniRule"/>
</dbReference>
<feature type="site" description="Transition state stabilizer" evidence="9">
    <location>
        <position position="239"/>
    </location>
</feature>
<dbReference type="PIRSF" id="PIRSF000722">
    <property type="entry name" value="Acetate_prop_kin"/>
    <property type="match status" value="1"/>
</dbReference>
<dbReference type="GO" id="GO:0005524">
    <property type="term" value="F:ATP binding"/>
    <property type="evidence" value="ECO:0007669"/>
    <property type="project" value="UniProtKB-KW"/>
</dbReference>
<dbReference type="InterPro" id="IPR004372">
    <property type="entry name" value="Ac/propionate_kinase"/>
</dbReference>
<keyword evidence="5 9" id="KW-0547">Nucleotide-binding</keyword>
<keyword evidence="6 9" id="KW-0418">Kinase</keyword>
<comment type="caution">
    <text evidence="9">Lacks conserved residue(s) required for the propagation of feature annotation.</text>
</comment>
<organism evidence="11 12">
    <name type="scientific">Rivibacter subsaxonicus</name>
    <dbReference type="NCBI Taxonomy" id="457575"/>
    <lineage>
        <taxon>Bacteria</taxon>
        <taxon>Pseudomonadati</taxon>
        <taxon>Pseudomonadota</taxon>
        <taxon>Betaproteobacteria</taxon>
        <taxon>Burkholderiales</taxon>
        <taxon>Rivibacter</taxon>
    </lineage>
</organism>
<dbReference type="AlphaFoldDB" id="A0A4Q7VN95"/>
<dbReference type="InterPro" id="IPR000890">
    <property type="entry name" value="Aliphatic_acid_kin_short-chain"/>
</dbReference>
<dbReference type="PRINTS" id="PR00471">
    <property type="entry name" value="ACETATEKNASE"/>
</dbReference>
<dbReference type="EC" id="2.7.2.1" evidence="9"/>
<name>A0A4Q7VN95_9BURK</name>
<proteinExistence type="inferred from homology"/>
<evidence type="ECO:0000256" key="5">
    <source>
        <dbReference type="ARBA" id="ARBA00022741"/>
    </source>
</evidence>
<feature type="binding site" evidence="9">
    <location>
        <position position="9"/>
    </location>
    <ligand>
        <name>Mg(2+)</name>
        <dbReference type="ChEBI" id="CHEBI:18420"/>
    </ligand>
</feature>
<feature type="binding site" evidence="9">
    <location>
        <begin position="206"/>
        <end position="210"/>
    </location>
    <ligand>
        <name>ATP</name>
        <dbReference type="ChEBI" id="CHEBI:30616"/>
    </ligand>
</feature>
<dbReference type="GO" id="GO:0006083">
    <property type="term" value="P:acetate metabolic process"/>
    <property type="evidence" value="ECO:0007669"/>
    <property type="project" value="TreeGrafter"/>
</dbReference>
<reference evidence="11 12" key="1">
    <citation type="submission" date="2019-02" db="EMBL/GenBank/DDBJ databases">
        <title>Genomic Encyclopedia of Type Strains, Phase IV (KMG-IV): sequencing the most valuable type-strain genomes for metagenomic binning, comparative biology and taxonomic classification.</title>
        <authorList>
            <person name="Goeker M."/>
        </authorList>
    </citation>
    <scope>NUCLEOTIDE SEQUENCE [LARGE SCALE GENOMIC DNA]</scope>
    <source>
        <strain evidence="11 12">DSM 19570</strain>
    </source>
</reference>
<feature type="site" description="Transition state stabilizer" evidence="9">
    <location>
        <position position="179"/>
    </location>
</feature>
<evidence type="ECO:0000256" key="10">
    <source>
        <dbReference type="RuleBase" id="RU003835"/>
    </source>
</evidence>
<comment type="pathway">
    <text evidence="9">Metabolic intermediate biosynthesis; acetyl-CoA biosynthesis; acetyl-CoA from acetate: step 1/2.</text>
</comment>
<dbReference type="OrthoDB" id="9802453at2"/>
<keyword evidence="4 9" id="KW-0479">Metal-binding</keyword>
<dbReference type="NCBIfam" id="TIGR00016">
    <property type="entry name" value="ackA"/>
    <property type="match status" value="1"/>
</dbReference>
<keyword evidence="7 9" id="KW-0067">ATP-binding</keyword>
<feature type="binding site" evidence="9">
    <location>
        <position position="379"/>
    </location>
    <ligand>
        <name>Mg(2+)</name>
        <dbReference type="ChEBI" id="CHEBI:18420"/>
    </ligand>
</feature>
<feature type="binding site" evidence="9">
    <location>
        <begin position="328"/>
        <end position="332"/>
    </location>
    <ligand>
        <name>ATP</name>
        <dbReference type="ChEBI" id="CHEBI:30616"/>
    </ligand>
</feature>
<keyword evidence="12" id="KW-1185">Reference proteome</keyword>
<feature type="binding site" evidence="9">
    <location>
        <position position="16"/>
    </location>
    <ligand>
        <name>ATP</name>
        <dbReference type="ChEBI" id="CHEBI:30616"/>
    </ligand>
</feature>
<comment type="catalytic activity">
    <reaction evidence="9">
        <text>acetate + ATP = acetyl phosphate + ADP</text>
        <dbReference type="Rhea" id="RHEA:11352"/>
        <dbReference type="ChEBI" id="CHEBI:22191"/>
        <dbReference type="ChEBI" id="CHEBI:30089"/>
        <dbReference type="ChEBI" id="CHEBI:30616"/>
        <dbReference type="ChEBI" id="CHEBI:456216"/>
        <dbReference type="EC" id="2.7.2.1"/>
    </reaction>
</comment>
<evidence type="ECO:0000256" key="4">
    <source>
        <dbReference type="ARBA" id="ARBA00022723"/>
    </source>
</evidence>
<dbReference type="GO" id="GO:0000287">
    <property type="term" value="F:magnesium ion binding"/>
    <property type="evidence" value="ECO:0007669"/>
    <property type="project" value="UniProtKB-UniRule"/>
</dbReference>
<evidence type="ECO:0000256" key="8">
    <source>
        <dbReference type="ARBA" id="ARBA00022842"/>
    </source>
</evidence>
<dbReference type="InterPro" id="IPR043129">
    <property type="entry name" value="ATPase_NBD"/>
</dbReference>
<evidence type="ECO:0000256" key="7">
    <source>
        <dbReference type="ARBA" id="ARBA00022840"/>
    </source>
</evidence>
<dbReference type="Proteomes" id="UP000293671">
    <property type="component" value="Unassembled WGS sequence"/>
</dbReference>
<dbReference type="PROSITE" id="PS01075">
    <property type="entry name" value="ACETATE_KINASE_1"/>
    <property type="match status" value="1"/>
</dbReference>
<comment type="subunit">
    <text evidence="9">Homodimer.</text>
</comment>
<comment type="subcellular location">
    <subcellularLocation>
        <location evidence="9">Cytoplasm</location>
    </subcellularLocation>
</comment>
<protein>
    <recommendedName>
        <fullName evidence="9">Acetate kinase</fullName>
        <ecNumber evidence="9">2.7.2.1</ecNumber>
    </recommendedName>
    <alternativeName>
        <fullName evidence="9">Acetokinase</fullName>
    </alternativeName>
</protein>
<dbReference type="GO" id="GO:0008776">
    <property type="term" value="F:acetate kinase activity"/>
    <property type="evidence" value="ECO:0007669"/>
    <property type="project" value="UniProtKB-UniRule"/>
</dbReference>
<evidence type="ECO:0000256" key="1">
    <source>
        <dbReference type="ARBA" id="ARBA00008748"/>
    </source>
</evidence>
<dbReference type="GO" id="GO:0005829">
    <property type="term" value="C:cytosol"/>
    <property type="evidence" value="ECO:0007669"/>
    <property type="project" value="TreeGrafter"/>
</dbReference>
<comment type="similarity">
    <text evidence="1 9 10">Belongs to the acetokinase family.</text>
</comment>
<dbReference type="EMBL" id="SHKP01000006">
    <property type="protein sequence ID" value="RZT97782.1"/>
    <property type="molecule type" value="Genomic_DNA"/>
</dbReference>
<dbReference type="PANTHER" id="PTHR21060">
    <property type="entry name" value="ACETATE KINASE"/>
    <property type="match status" value="1"/>
</dbReference>
<comment type="caution">
    <text evidence="11">The sequence shown here is derived from an EMBL/GenBank/DDBJ whole genome shotgun (WGS) entry which is preliminary data.</text>
</comment>
<evidence type="ECO:0000313" key="11">
    <source>
        <dbReference type="EMBL" id="RZT97782.1"/>
    </source>
</evidence>
<evidence type="ECO:0000256" key="9">
    <source>
        <dbReference type="HAMAP-Rule" id="MF_00020"/>
    </source>
</evidence>
<keyword evidence="8 9" id="KW-0460">Magnesium</keyword>
<evidence type="ECO:0000256" key="3">
    <source>
        <dbReference type="ARBA" id="ARBA00022679"/>
    </source>
</evidence>
<dbReference type="Pfam" id="PF00871">
    <property type="entry name" value="Acetate_kinase"/>
    <property type="match status" value="1"/>
</dbReference>
<dbReference type="PANTHER" id="PTHR21060:SF21">
    <property type="entry name" value="ACETATE KINASE"/>
    <property type="match status" value="1"/>
</dbReference>
<comment type="cofactor">
    <cofactor evidence="9">
        <name>Mg(2+)</name>
        <dbReference type="ChEBI" id="CHEBI:18420"/>
    </cofactor>
    <cofactor evidence="9">
        <name>Mn(2+)</name>
        <dbReference type="ChEBI" id="CHEBI:29035"/>
    </cofactor>
    <text evidence="9">Mg(2+). Can also accept Mn(2+).</text>
</comment>
<keyword evidence="2 9" id="KW-0963">Cytoplasm</keyword>
<dbReference type="RefSeq" id="WP_130431942.1">
    <property type="nucleotide sequence ID" value="NZ_SHKP01000006.1"/>
</dbReference>
<feature type="active site" description="Proton donor/acceptor" evidence="9">
    <location>
        <position position="148"/>
    </location>
</feature>
<keyword evidence="3 9" id="KW-0808">Transferase</keyword>
<gene>
    <name evidence="9" type="primary">ackA</name>
    <name evidence="11" type="ORF">EV670_2177</name>
</gene>